<dbReference type="EMBL" id="CP143784">
    <property type="protein sequence ID" value="WVN85309.1"/>
    <property type="molecule type" value="Genomic_DNA"/>
</dbReference>
<reference evidence="3" key="3">
    <citation type="submission" date="2024-01" db="EMBL/GenBank/DDBJ databases">
        <authorList>
            <person name="Coelho M.A."/>
            <person name="David-Palma M."/>
            <person name="Shea T."/>
            <person name="Sun S."/>
            <person name="Cuomo C.A."/>
            <person name="Heitman J."/>
        </authorList>
    </citation>
    <scope>NUCLEOTIDE SEQUENCE</scope>
    <source>
        <strain evidence="3">CBS 7841</strain>
    </source>
</reference>
<feature type="domain" description="Trafficking protein particle complex subunit 11" evidence="2">
    <location>
        <begin position="350"/>
        <end position="616"/>
    </location>
</feature>
<keyword evidence="4" id="KW-1185">Reference proteome</keyword>
<sequence length="1189" mass="133439">MNSYPIEFLAHPRPLMFVAGLDQSSDTDCDTLIDNDDMNNSDSQFTQLISNLRTVFSSLKPDPKIWLRQRERKDFCIILVDKAVRLPMRKIQPSDSSATPDALSSPHSPLSPLISSSPLYPDGLIAPVWVRKHAELVPSVLILFLRLYESPPIPKGLETAEEKEKRETQEKEKEKEMDDLLVKQIGDRRRRLGERGIKLTVVLMASFRTLDSPALDPRLSFVRRASSLSSKASLFVLSPVAADQLPDFISSIQEALYDSALEYYTAHSKRVRRKKNRASASQPSHSPITTSCGQKALSPQGWAVRYDWKMGWFAEVRGEIDVARRHYEDCWNELAKMFSSTTILSPRTKRWAEAKVLADCVAIRICKLALYDSEGSRALASFYVHVKRFGDFSKGWGIGEETFEYWSWIARQYRIFAELLEMAQSHGLHTSTPVPSFPTLNSSVISQDPEYFVTPLSSTNPSQTLQHPAMYYYTAACCSIERYKRFKEALEVESDALDLESGKTSGFVSAAPGFANEKKVDHTALVIELFSKAYLLLKDHNPPFNRLALYVAFRIASTYHQANQHDMAVRFFDRISTSFKKDKWTEIVKTIKALWYKCSKETGDIEEVCKLSLEMMCGGSDMDMRERKNLQEELLSMFETTTPTSTESIVMEMSGEEGMDLLDVRVGFWQSEAAISKSVAYQVVLHCPENVIINDLKFASCEIIFSDNRLPVILTPSIEKPEQLQDDPVRIVSTEDKYAPLQWRPGQNLVINGYLTNDSEGEVSISGIKLSLVQRAWPIDLIFTPGNIGEWQTKNGSLRADTISEFVHFKPQPHRIHLEAIHHPSTYVNDMLPIELQIRNNDERGFDAQLSIFLQPGEDGDDDGSSIKVEDRHSATLIQSIPLPRLETGSKHAVFLQLCSPPKVSTKIIDFSLQSTFRRSPPANATPSNAPLPEITEETNHTIVIPVLQTFIVETTIKWTHKGKEGGKAMVGIDIKLGGLKEVIVESLELIRLEKDDEIKQVLSSLDTSEFPQTWNLATSYGAFVVFDVTQGHRGAVGIPTEIPAQLAFTWKSDPLGASVKTTYPLPPLRLPPPTDSFLISTLHLPSPSSVSANIPFPVILSIFNTHPNHPAAQVTVTVEIAENFVFVGDRAIHIPPILSNQKVDVQLDCVNVGGSGWVKIPRISVWDGEGEDKEEVRVRGDTMIFVRP</sequence>
<proteinExistence type="predicted"/>
<dbReference type="PANTHER" id="PTHR14374">
    <property type="entry name" value="FOIE GRAS"/>
    <property type="match status" value="1"/>
</dbReference>
<gene>
    <name evidence="3" type="ORF">L203_100454</name>
</gene>
<feature type="region of interest" description="Disordered" evidence="1">
    <location>
        <begin position="91"/>
        <end position="110"/>
    </location>
</feature>
<feature type="region of interest" description="Disordered" evidence="1">
    <location>
        <begin position="272"/>
        <end position="293"/>
    </location>
</feature>
<protein>
    <recommendedName>
        <fullName evidence="2">Trafficking protein particle complex subunit 11 domain-containing protein</fullName>
    </recommendedName>
</protein>
<dbReference type="RefSeq" id="XP_066066010.1">
    <property type="nucleotide sequence ID" value="XM_066209913.1"/>
</dbReference>
<dbReference type="KEGG" id="cdep:91084670"/>
<reference evidence="3" key="1">
    <citation type="submission" date="2016-06" db="EMBL/GenBank/DDBJ databases">
        <authorList>
            <person name="Cuomo C."/>
            <person name="Litvintseva A."/>
            <person name="Heitman J."/>
            <person name="Chen Y."/>
            <person name="Sun S."/>
            <person name="Springer D."/>
            <person name="Dromer F."/>
            <person name="Young S."/>
            <person name="Zeng Q."/>
            <person name="Chapman S."/>
            <person name="Gujja S."/>
            <person name="Saif S."/>
            <person name="Birren B."/>
        </authorList>
    </citation>
    <scope>NUCLEOTIDE SEQUENCE</scope>
    <source>
        <strain evidence="3">CBS 7841</strain>
    </source>
</reference>
<dbReference type="Pfam" id="PF11817">
    <property type="entry name" value="Foie-gras_1"/>
    <property type="match status" value="1"/>
</dbReference>
<feature type="compositionally biased region" description="Polar residues" evidence="1">
    <location>
        <begin position="278"/>
        <end position="293"/>
    </location>
</feature>
<feature type="region of interest" description="Disordered" evidence="1">
    <location>
        <begin position="158"/>
        <end position="177"/>
    </location>
</feature>
<dbReference type="AlphaFoldDB" id="A0AAJ8JN71"/>
<evidence type="ECO:0000256" key="1">
    <source>
        <dbReference type="SAM" id="MobiDB-lite"/>
    </source>
</evidence>
<evidence type="ECO:0000259" key="2">
    <source>
        <dbReference type="Pfam" id="PF11817"/>
    </source>
</evidence>
<reference evidence="3" key="2">
    <citation type="journal article" date="2022" name="Elife">
        <title>Obligate sexual reproduction of a homothallic fungus closely related to the Cryptococcus pathogenic species complex.</title>
        <authorList>
            <person name="Passer A.R."/>
            <person name="Clancey S.A."/>
            <person name="Shea T."/>
            <person name="David-Palma M."/>
            <person name="Averette A.F."/>
            <person name="Boekhout T."/>
            <person name="Porcel B.M."/>
            <person name="Nowrousian M."/>
            <person name="Cuomo C.A."/>
            <person name="Sun S."/>
            <person name="Heitman J."/>
            <person name="Coelho M.A."/>
        </authorList>
    </citation>
    <scope>NUCLEOTIDE SEQUENCE</scope>
    <source>
        <strain evidence="3">CBS 7841</strain>
    </source>
</reference>
<accession>A0AAJ8JN71</accession>
<evidence type="ECO:0000313" key="3">
    <source>
        <dbReference type="EMBL" id="WVN85309.1"/>
    </source>
</evidence>
<organism evidence="3 4">
    <name type="scientific">Cryptococcus depauperatus CBS 7841</name>
    <dbReference type="NCBI Taxonomy" id="1295531"/>
    <lineage>
        <taxon>Eukaryota</taxon>
        <taxon>Fungi</taxon>
        <taxon>Dikarya</taxon>
        <taxon>Basidiomycota</taxon>
        <taxon>Agaricomycotina</taxon>
        <taxon>Tremellomycetes</taxon>
        <taxon>Tremellales</taxon>
        <taxon>Cryptococcaceae</taxon>
        <taxon>Cryptococcus</taxon>
    </lineage>
</organism>
<dbReference type="PANTHER" id="PTHR14374:SF0">
    <property type="entry name" value="TRAFFICKING PROTEIN PARTICLE COMPLEX SUBUNIT 11"/>
    <property type="match status" value="1"/>
</dbReference>
<dbReference type="InterPro" id="IPR021773">
    <property type="entry name" value="TPC11"/>
</dbReference>
<evidence type="ECO:0000313" key="4">
    <source>
        <dbReference type="Proteomes" id="UP000094043"/>
    </source>
</evidence>
<dbReference type="GeneID" id="91084670"/>
<dbReference type="Proteomes" id="UP000094043">
    <property type="component" value="Chromosome 1"/>
</dbReference>
<name>A0AAJ8JN71_9TREE</name>